<dbReference type="GO" id="GO:0003677">
    <property type="term" value="F:DNA binding"/>
    <property type="evidence" value="ECO:0007669"/>
    <property type="project" value="InterPro"/>
</dbReference>
<organism evidence="7 8">
    <name type="scientific">Russula ochroleuca</name>
    <dbReference type="NCBI Taxonomy" id="152965"/>
    <lineage>
        <taxon>Eukaryota</taxon>
        <taxon>Fungi</taxon>
        <taxon>Dikarya</taxon>
        <taxon>Basidiomycota</taxon>
        <taxon>Agaricomycotina</taxon>
        <taxon>Agaricomycetes</taxon>
        <taxon>Russulales</taxon>
        <taxon>Russulaceae</taxon>
        <taxon>Russula</taxon>
    </lineage>
</organism>
<proteinExistence type="predicted"/>
<sequence length="632" mass="70733">MAYRPPLIATHTLAPPAPRPAPNTTDDYERWYTEASPNNRMLLSLRSGIPSEIAWAFDRLCRLCNNEQFLFRSIPGLTNTLFEWPEWYISQNAAGSFKLSSLFTMSPSEERKRRHGLEALCIMRNAAAVNDANAEELVKHRKAIPLILSALNNVQPTSDENIEFLLYVTDLFQYIAPSYVLPSASASQATSPLPPLLELVRRTSNRSLIVSSLMCLHLLFSNTANSSRLTADSPALSASLLYLPLLPDRVLVDVCINYIYSHLSHPPMAKAFLLHPDMSSTLKLLVTQMLAEQIEDTVPIEIGGPIHTAPAEAVLIQDHELSKEELEGLIAQPEPQRCYEWMKLMFVAKPEGELTQVDFWNLYKDVFVPYQDQYHLLVASDVIKNVNVVFPQAQAMVLPGPPQKFVVRGVDRRKDDRSNERFKCLWNRSECDTSPFSSAGELCEHILGHLSSVEDDEHSCSWATCSREPLRKQNLRAHVLTHLPSAQPPSKHPTQSDTITLPSPQHSHPTPNPTTRPLPPQKTTLIMKKPVGDPPSSSLTALLCIRIIFRTAFTAIEAAPRVDADHFGFPGVVEEDEGMDILEDSGLSVSEQEGQRRGRKAFNGVRKLLEGVQIRDETLMGWVTEMIQACNV</sequence>
<keyword evidence="2" id="KW-0805">Transcription regulation</keyword>
<dbReference type="PANTHER" id="PTHR22970:SF14">
    <property type="entry name" value="AT-RICH INTERACTIVE DOMAIN-CONTAINING PROTEIN 2"/>
    <property type="match status" value="1"/>
</dbReference>
<feature type="compositionally biased region" description="Pro residues" evidence="5">
    <location>
        <begin position="510"/>
        <end position="520"/>
    </location>
</feature>
<evidence type="ECO:0000256" key="4">
    <source>
        <dbReference type="ARBA" id="ARBA00023242"/>
    </source>
</evidence>
<dbReference type="AlphaFoldDB" id="A0A9P5MYT3"/>
<evidence type="ECO:0000256" key="2">
    <source>
        <dbReference type="ARBA" id="ARBA00023015"/>
    </source>
</evidence>
<feature type="compositionally biased region" description="Polar residues" evidence="5">
    <location>
        <begin position="492"/>
        <end position="508"/>
    </location>
</feature>
<evidence type="ECO:0000313" key="7">
    <source>
        <dbReference type="EMBL" id="KAF8482007.1"/>
    </source>
</evidence>
<dbReference type="EMBL" id="WHVB01000006">
    <property type="protein sequence ID" value="KAF8482007.1"/>
    <property type="molecule type" value="Genomic_DNA"/>
</dbReference>
<evidence type="ECO:0000256" key="3">
    <source>
        <dbReference type="ARBA" id="ARBA00023163"/>
    </source>
</evidence>
<feature type="region of interest" description="Disordered" evidence="5">
    <location>
        <begin position="483"/>
        <end position="520"/>
    </location>
</feature>
<gene>
    <name evidence="7" type="ORF">DFH94DRAFT_734519</name>
</gene>
<dbReference type="Proteomes" id="UP000759537">
    <property type="component" value="Unassembled WGS sequence"/>
</dbReference>
<evidence type="ECO:0000256" key="1">
    <source>
        <dbReference type="ARBA" id="ARBA00022853"/>
    </source>
</evidence>
<dbReference type="PROSITE" id="PS51526">
    <property type="entry name" value="RFX_DBD"/>
    <property type="match status" value="1"/>
</dbReference>
<accession>A0A9P5MYT3</accession>
<dbReference type="GO" id="GO:0006355">
    <property type="term" value="P:regulation of DNA-templated transcription"/>
    <property type="evidence" value="ECO:0007669"/>
    <property type="project" value="InterPro"/>
</dbReference>
<keyword evidence="8" id="KW-1185">Reference proteome</keyword>
<reference evidence="7" key="2">
    <citation type="journal article" date="2020" name="Nat. Commun.">
        <title>Large-scale genome sequencing of mycorrhizal fungi provides insights into the early evolution of symbiotic traits.</title>
        <authorList>
            <person name="Miyauchi S."/>
            <person name="Kiss E."/>
            <person name="Kuo A."/>
            <person name="Drula E."/>
            <person name="Kohler A."/>
            <person name="Sanchez-Garcia M."/>
            <person name="Morin E."/>
            <person name="Andreopoulos B."/>
            <person name="Barry K.W."/>
            <person name="Bonito G."/>
            <person name="Buee M."/>
            <person name="Carver A."/>
            <person name="Chen C."/>
            <person name="Cichocki N."/>
            <person name="Clum A."/>
            <person name="Culley D."/>
            <person name="Crous P.W."/>
            <person name="Fauchery L."/>
            <person name="Girlanda M."/>
            <person name="Hayes R.D."/>
            <person name="Keri Z."/>
            <person name="LaButti K."/>
            <person name="Lipzen A."/>
            <person name="Lombard V."/>
            <person name="Magnuson J."/>
            <person name="Maillard F."/>
            <person name="Murat C."/>
            <person name="Nolan M."/>
            <person name="Ohm R.A."/>
            <person name="Pangilinan J."/>
            <person name="Pereira M.F."/>
            <person name="Perotto S."/>
            <person name="Peter M."/>
            <person name="Pfister S."/>
            <person name="Riley R."/>
            <person name="Sitrit Y."/>
            <person name="Stielow J.B."/>
            <person name="Szollosi G."/>
            <person name="Zifcakova L."/>
            <person name="Stursova M."/>
            <person name="Spatafora J.W."/>
            <person name="Tedersoo L."/>
            <person name="Vaario L.M."/>
            <person name="Yamada A."/>
            <person name="Yan M."/>
            <person name="Wang P."/>
            <person name="Xu J."/>
            <person name="Bruns T."/>
            <person name="Baldrian P."/>
            <person name="Vilgalys R."/>
            <person name="Dunand C."/>
            <person name="Henrissat B."/>
            <person name="Grigoriev I.V."/>
            <person name="Hibbett D."/>
            <person name="Nagy L.G."/>
            <person name="Martin F.M."/>
        </authorList>
    </citation>
    <scope>NUCLEOTIDE SEQUENCE</scope>
    <source>
        <strain evidence="7">Prilba</strain>
    </source>
</reference>
<dbReference type="GO" id="GO:0016586">
    <property type="term" value="C:RSC-type complex"/>
    <property type="evidence" value="ECO:0007669"/>
    <property type="project" value="TreeGrafter"/>
</dbReference>
<dbReference type="Gene3D" id="3.30.160.60">
    <property type="entry name" value="Classic Zinc Finger"/>
    <property type="match status" value="1"/>
</dbReference>
<feature type="domain" description="RFX-type winged-helix" evidence="6">
    <location>
        <begin position="338"/>
        <end position="414"/>
    </location>
</feature>
<evidence type="ECO:0000313" key="8">
    <source>
        <dbReference type="Proteomes" id="UP000759537"/>
    </source>
</evidence>
<dbReference type="InterPro" id="IPR052406">
    <property type="entry name" value="Chromatin_Remodeling_Comp"/>
</dbReference>
<dbReference type="GO" id="GO:0006325">
    <property type="term" value="P:chromatin organization"/>
    <property type="evidence" value="ECO:0007669"/>
    <property type="project" value="UniProtKB-KW"/>
</dbReference>
<keyword evidence="4" id="KW-0539">Nucleus</keyword>
<dbReference type="InterPro" id="IPR016024">
    <property type="entry name" value="ARM-type_fold"/>
</dbReference>
<dbReference type="SUPFAM" id="SSF48371">
    <property type="entry name" value="ARM repeat"/>
    <property type="match status" value="1"/>
</dbReference>
<keyword evidence="3" id="KW-0804">Transcription</keyword>
<dbReference type="InterPro" id="IPR003150">
    <property type="entry name" value="DNA-bd_RFX"/>
</dbReference>
<reference evidence="7" key="1">
    <citation type="submission" date="2019-10" db="EMBL/GenBank/DDBJ databases">
        <authorList>
            <consortium name="DOE Joint Genome Institute"/>
            <person name="Kuo A."/>
            <person name="Miyauchi S."/>
            <person name="Kiss E."/>
            <person name="Drula E."/>
            <person name="Kohler A."/>
            <person name="Sanchez-Garcia M."/>
            <person name="Andreopoulos B."/>
            <person name="Barry K.W."/>
            <person name="Bonito G."/>
            <person name="Buee M."/>
            <person name="Carver A."/>
            <person name="Chen C."/>
            <person name="Cichocki N."/>
            <person name="Clum A."/>
            <person name="Culley D."/>
            <person name="Crous P.W."/>
            <person name="Fauchery L."/>
            <person name="Girlanda M."/>
            <person name="Hayes R."/>
            <person name="Keri Z."/>
            <person name="LaButti K."/>
            <person name="Lipzen A."/>
            <person name="Lombard V."/>
            <person name="Magnuson J."/>
            <person name="Maillard F."/>
            <person name="Morin E."/>
            <person name="Murat C."/>
            <person name="Nolan M."/>
            <person name="Ohm R."/>
            <person name="Pangilinan J."/>
            <person name="Pereira M."/>
            <person name="Perotto S."/>
            <person name="Peter M."/>
            <person name="Riley R."/>
            <person name="Sitrit Y."/>
            <person name="Stielow B."/>
            <person name="Szollosi G."/>
            <person name="Zifcakova L."/>
            <person name="Stursova M."/>
            <person name="Spatafora J.W."/>
            <person name="Tedersoo L."/>
            <person name="Vaario L.-M."/>
            <person name="Yamada A."/>
            <person name="Yan M."/>
            <person name="Wang P."/>
            <person name="Xu J."/>
            <person name="Bruns T."/>
            <person name="Baldrian P."/>
            <person name="Vilgalys R."/>
            <person name="Henrissat B."/>
            <person name="Grigoriev I.V."/>
            <person name="Hibbett D."/>
            <person name="Nagy L.G."/>
            <person name="Martin F.M."/>
        </authorList>
    </citation>
    <scope>NUCLEOTIDE SEQUENCE</scope>
    <source>
        <strain evidence="7">Prilba</strain>
    </source>
</reference>
<dbReference type="PANTHER" id="PTHR22970">
    <property type="entry name" value="AT-RICH INTERACTIVE DOMAIN-CONTAINING PROTEIN 2"/>
    <property type="match status" value="1"/>
</dbReference>
<dbReference type="OrthoDB" id="338531at2759"/>
<keyword evidence="1" id="KW-0156">Chromatin regulator</keyword>
<evidence type="ECO:0000256" key="5">
    <source>
        <dbReference type="SAM" id="MobiDB-lite"/>
    </source>
</evidence>
<evidence type="ECO:0000259" key="6">
    <source>
        <dbReference type="PROSITE" id="PS51526"/>
    </source>
</evidence>
<protein>
    <recommendedName>
        <fullName evidence="6">RFX-type winged-helix domain-containing protein</fullName>
    </recommendedName>
</protein>
<comment type="caution">
    <text evidence="7">The sequence shown here is derived from an EMBL/GenBank/DDBJ whole genome shotgun (WGS) entry which is preliminary data.</text>
</comment>
<name>A0A9P5MYT3_9AGAM</name>